<dbReference type="SUPFAM" id="SSF52954">
    <property type="entry name" value="Class II aaRS ABD-related"/>
    <property type="match status" value="1"/>
</dbReference>
<keyword evidence="7" id="KW-0648">Protein biosynthesis</keyword>
<evidence type="ECO:0000256" key="3">
    <source>
        <dbReference type="ARBA" id="ARBA00022741"/>
    </source>
</evidence>
<comment type="subunit">
    <text evidence="7">Homodimer.</text>
</comment>
<dbReference type="CDD" id="cd00773">
    <property type="entry name" value="HisRS-like_core"/>
    <property type="match status" value="1"/>
</dbReference>
<evidence type="ECO:0000256" key="2">
    <source>
        <dbReference type="ARBA" id="ARBA00022490"/>
    </source>
</evidence>
<comment type="catalytic activity">
    <reaction evidence="6 7">
        <text>tRNA(His) + L-histidine + ATP = L-histidyl-tRNA(His) + AMP + diphosphate + H(+)</text>
        <dbReference type="Rhea" id="RHEA:17313"/>
        <dbReference type="Rhea" id="RHEA-COMP:9665"/>
        <dbReference type="Rhea" id="RHEA-COMP:9689"/>
        <dbReference type="ChEBI" id="CHEBI:15378"/>
        <dbReference type="ChEBI" id="CHEBI:30616"/>
        <dbReference type="ChEBI" id="CHEBI:33019"/>
        <dbReference type="ChEBI" id="CHEBI:57595"/>
        <dbReference type="ChEBI" id="CHEBI:78442"/>
        <dbReference type="ChEBI" id="CHEBI:78527"/>
        <dbReference type="ChEBI" id="CHEBI:456215"/>
        <dbReference type="EC" id="6.1.1.21"/>
    </reaction>
</comment>
<dbReference type="InterPro" id="IPR045864">
    <property type="entry name" value="aa-tRNA-synth_II/BPL/LPL"/>
</dbReference>
<dbReference type="HAMAP" id="MF_00127">
    <property type="entry name" value="His_tRNA_synth"/>
    <property type="match status" value="1"/>
</dbReference>
<protein>
    <recommendedName>
        <fullName evidence="7">Histidine--tRNA ligase</fullName>
        <ecNumber evidence="7">6.1.1.21</ecNumber>
    </recommendedName>
    <alternativeName>
        <fullName evidence="7">Histidyl-tRNA synthetase</fullName>
        <shortName evidence="7">HisRS</shortName>
    </alternativeName>
</protein>
<reference evidence="9 10" key="1">
    <citation type="journal article" date="2014" name="Genome Announc.">
        <title>Complete Genome Sequence of Mycoplasma ovis Strain Michigan, a Hemoplasma of Sheep with Two Distinct 16S rRNA Genes.</title>
        <authorList>
            <person name="Deshuillers P.L."/>
            <person name="Santos A.P."/>
            <person name="do Nascimento N.C."/>
            <person name="Hampel J.A."/>
            <person name="Bergin I.L."/>
            <person name="Dyson M.C."/>
            <person name="Messick J.B."/>
        </authorList>
    </citation>
    <scope>NUCLEOTIDE SEQUENCE [LARGE SCALE GENOMIC DNA]</scope>
    <source>
        <strain evidence="9 10">Michigan</strain>
    </source>
</reference>
<dbReference type="EC" id="6.1.1.21" evidence="7"/>
<dbReference type="InterPro" id="IPR004516">
    <property type="entry name" value="HisRS/HisZ"/>
</dbReference>
<dbReference type="Gene3D" id="3.40.50.800">
    <property type="entry name" value="Anticodon-binding domain"/>
    <property type="match status" value="1"/>
</dbReference>
<evidence type="ECO:0000256" key="7">
    <source>
        <dbReference type="HAMAP-Rule" id="MF_00127"/>
    </source>
</evidence>
<dbReference type="InterPro" id="IPR036621">
    <property type="entry name" value="Anticodon-bd_dom_sf"/>
</dbReference>
<evidence type="ECO:0000256" key="6">
    <source>
        <dbReference type="ARBA" id="ARBA00047639"/>
    </source>
</evidence>
<keyword evidence="5 7" id="KW-0030">Aminoacyl-tRNA synthetase</keyword>
<evidence type="ECO:0000256" key="5">
    <source>
        <dbReference type="ARBA" id="ARBA00023146"/>
    </source>
</evidence>
<sequence length="423" mass="49985">MLKKPKGTRALFEEEINKREFLVQKLSYWARSIGFKKIQTPTFERSSIFLDSNNPEGEILKKELFFLKNEDYVLKPEETAIVARTIASEKLLSCNPSPLKFFYSSQCFRHERPQNQRFREFTQFGLEIIKASSLAYEVELIYMLDSFFKNTLNLGLLKLRVNFLSNKETRRKWTKELTKYFLKNNEGLSNNSLERIKNNPIRILDDEKDSLLDIVKKAPKIQQFLSEEELERIKKIKRFLSELGVDYTWDETLVRGLDYYTGIVFEWNYRGLGVAGGGRYDELFNKFSHLSKDLKDVPSVGLAIGIERLIHSLEKSEYEWPTQPNKKVYLCNLFPEVESKIIELIKKLRDNDLEVESNWELKDLKSHFKFSEKQNIKWLLIYGAKEKENNEIILKEQNKSFQISFPLSKDEDLIRELQNLVEH</sequence>
<name>A0ABM5P0G8_9MOLU</name>
<accession>A0ABM5P0G8</accession>
<dbReference type="SUPFAM" id="SSF55681">
    <property type="entry name" value="Class II aaRS and biotin synthetases"/>
    <property type="match status" value="1"/>
</dbReference>
<evidence type="ECO:0000313" key="9">
    <source>
        <dbReference type="EMBL" id="AHC39868.1"/>
    </source>
</evidence>
<dbReference type="PROSITE" id="PS50862">
    <property type="entry name" value="AA_TRNA_LIGASE_II"/>
    <property type="match status" value="1"/>
</dbReference>
<feature type="domain" description="Aminoacyl-transfer RNA synthetases class-II family profile" evidence="8">
    <location>
        <begin position="19"/>
        <end position="335"/>
    </location>
</feature>
<comment type="subcellular location">
    <subcellularLocation>
        <location evidence="7">Cytoplasm</location>
    </subcellularLocation>
</comment>
<organism evidence="9 10">
    <name type="scientific">Mycoplasma ovis str. Michigan</name>
    <dbReference type="NCBI Taxonomy" id="1415773"/>
    <lineage>
        <taxon>Bacteria</taxon>
        <taxon>Bacillati</taxon>
        <taxon>Mycoplasmatota</taxon>
        <taxon>Mollicutes</taxon>
        <taxon>Mycoplasmataceae</taxon>
        <taxon>Mycoplasma</taxon>
    </lineage>
</organism>
<dbReference type="Proteomes" id="UP000018745">
    <property type="component" value="Chromosome"/>
</dbReference>
<keyword evidence="4 7" id="KW-0067">ATP-binding</keyword>
<dbReference type="EMBL" id="CP006935">
    <property type="protein sequence ID" value="AHC39868.1"/>
    <property type="molecule type" value="Genomic_DNA"/>
</dbReference>
<dbReference type="InterPro" id="IPR041715">
    <property type="entry name" value="HisRS-like_core"/>
</dbReference>
<dbReference type="Pfam" id="PF13393">
    <property type="entry name" value="tRNA-synt_His"/>
    <property type="match status" value="1"/>
</dbReference>
<dbReference type="InterPro" id="IPR015807">
    <property type="entry name" value="His-tRNA-ligase"/>
</dbReference>
<keyword evidence="7" id="KW-0436">Ligase</keyword>
<dbReference type="NCBIfam" id="TIGR00442">
    <property type="entry name" value="hisS"/>
    <property type="match status" value="1"/>
</dbReference>
<dbReference type="Pfam" id="PF03129">
    <property type="entry name" value="HGTP_anticodon"/>
    <property type="match status" value="1"/>
</dbReference>
<dbReference type="PANTHER" id="PTHR43707:SF1">
    <property type="entry name" value="HISTIDINE--TRNA LIGASE, MITOCHONDRIAL-RELATED"/>
    <property type="match status" value="1"/>
</dbReference>
<dbReference type="InterPro" id="IPR004154">
    <property type="entry name" value="Anticodon-bd"/>
</dbReference>
<evidence type="ECO:0000313" key="10">
    <source>
        <dbReference type="Proteomes" id="UP000018745"/>
    </source>
</evidence>
<keyword evidence="3 7" id="KW-0547">Nucleotide-binding</keyword>
<comment type="similarity">
    <text evidence="1 7">Belongs to the class-II aminoacyl-tRNA synthetase family.</text>
</comment>
<evidence type="ECO:0000256" key="4">
    <source>
        <dbReference type="ARBA" id="ARBA00022840"/>
    </source>
</evidence>
<keyword evidence="2 7" id="KW-0963">Cytoplasm</keyword>
<dbReference type="InterPro" id="IPR006195">
    <property type="entry name" value="aa-tRNA-synth_II"/>
</dbReference>
<dbReference type="Gene3D" id="3.30.930.10">
    <property type="entry name" value="Bira Bifunctional Protein, Domain 2"/>
    <property type="match status" value="1"/>
</dbReference>
<gene>
    <name evidence="7" type="primary">hisS</name>
    <name evidence="9" type="ORF">OVS_01215</name>
</gene>
<dbReference type="PIRSF" id="PIRSF001549">
    <property type="entry name" value="His-tRNA_synth"/>
    <property type="match status" value="1"/>
</dbReference>
<proteinExistence type="inferred from homology"/>
<evidence type="ECO:0000259" key="8">
    <source>
        <dbReference type="PROSITE" id="PS50862"/>
    </source>
</evidence>
<dbReference type="PANTHER" id="PTHR43707">
    <property type="entry name" value="HISTIDYL-TRNA SYNTHETASE"/>
    <property type="match status" value="1"/>
</dbReference>
<keyword evidence="10" id="KW-1185">Reference proteome</keyword>
<evidence type="ECO:0000256" key="1">
    <source>
        <dbReference type="ARBA" id="ARBA00008226"/>
    </source>
</evidence>